<name>A0A9D4FU34_DREPO</name>
<keyword evidence="3" id="KW-1185">Reference proteome</keyword>
<protein>
    <submittedName>
        <fullName evidence="1">Uncharacterized protein</fullName>
    </submittedName>
</protein>
<reference evidence="1" key="2">
    <citation type="submission" date="2020-11" db="EMBL/GenBank/DDBJ databases">
        <authorList>
            <person name="McCartney M.A."/>
            <person name="Auch B."/>
            <person name="Kono T."/>
            <person name="Mallez S."/>
            <person name="Becker A."/>
            <person name="Gohl D.M."/>
            <person name="Silverstein K.A.T."/>
            <person name="Koren S."/>
            <person name="Bechman K.B."/>
            <person name="Herman A."/>
            <person name="Abrahante J.E."/>
            <person name="Garbe J."/>
        </authorList>
    </citation>
    <scope>NUCLEOTIDE SEQUENCE</scope>
    <source>
        <strain evidence="1">Duluth1</strain>
        <tissue evidence="1">Whole animal</tissue>
    </source>
</reference>
<evidence type="ECO:0000313" key="1">
    <source>
        <dbReference type="EMBL" id="KAH3803248.1"/>
    </source>
</evidence>
<dbReference type="AlphaFoldDB" id="A0A9D4FU34"/>
<dbReference type="EMBL" id="JAIWYP010000007">
    <property type="protein sequence ID" value="KAH3803248.1"/>
    <property type="molecule type" value="Genomic_DNA"/>
</dbReference>
<gene>
    <name evidence="2" type="ORF">DPMN_123102</name>
    <name evidence="1" type="ORF">DPMN_156950</name>
</gene>
<sequence>MIKSIKVVTTGFMGDVRSLSVSVPGAKTQLFRAKPRRVLGPQYDGADLGGRGGRHGALINVVVLSL</sequence>
<evidence type="ECO:0000313" key="3">
    <source>
        <dbReference type="Proteomes" id="UP000828390"/>
    </source>
</evidence>
<reference evidence="1" key="1">
    <citation type="journal article" date="2019" name="bioRxiv">
        <title>The Genome of the Zebra Mussel, Dreissena polymorpha: A Resource for Invasive Species Research.</title>
        <authorList>
            <person name="McCartney M.A."/>
            <person name="Auch B."/>
            <person name="Kono T."/>
            <person name="Mallez S."/>
            <person name="Zhang Y."/>
            <person name="Obille A."/>
            <person name="Becker A."/>
            <person name="Abrahante J.E."/>
            <person name="Garbe J."/>
            <person name="Badalamenti J.P."/>
            <person name="Herman A."/>
            <person name="Mangelson H."/>
            <person name="Liachko I."/>
            <person name="Sullivan S."/>
            <person name="Sone E.D."/>
            <person name="Koren S."/>
            <person name="Silverstein K.A.T."/>
            <person name="Beckman K.B."/>
            <person name="Gohl D.M."/>
        </authorList>
    </citation>
    <scope>NUCLEOTIDE SEQUENCE</scope>
    <source>
        <strain evidence="1">Duluth1</strain>
        <tissue evidence="1">Whole animal</tissue>
    </source>
</reference>
<evidence type="ECO:0000313" key="2">
    <source>
        <dbReference type="EMBL" id="KAH3821339.1"/>
    </source>
</evidence>
<accession>A0A9D4FU34</accession>
<organism evidence="1 3">
    <name type="scientific">Dreissena polymorpha</name>
    <name type="common">Zebra mussel</name>
    <name type="synonym">Mytilus polymorpha</name>
    <dbReference type="NCBI Taxonomy" id="45954"/>
    <lineage>
        <taxon>Eukaryota</taxon>
        <taxon>Metazoa</taxon>
        <taxon>Spiralia</taxon>
        <taxon>Lophotrochozoa</taxon>
        <taxon>Mollusca</taxon>
        <taxon>Bivalvia</taxon>
        <taxon>Autobranchia</taxon>
        <taxon>Heteroconchia</taxon>
        <taxon>Euheterodonta</taxon>
        <taxon>Imparidentia</taxon>
        <taxon>Neoheterodontei</taxon>
        <taxon>Myida</taxon>
        <taxon>Dreissenoidea</taxon>
        <taxon>Dreissenidae</taxon>
        <taxon>Dreissena</taxon>
    </lineage>
</organism>
<proteinExistence type="predicted"/>
<dbReference type="Proteomes" id="UP000828390">
    <property type="component" value="Unassembled WGS sequence"/>
</dbReference>
<dbReference type="EMBL" id="JAIWYP010000005">
    <property type="protein sequence ID" value="KAH3821339.1"/>
    <property type="molecule type" value="Genomic_DNA"/>
</dbReference>
<comment type="caution">
    <text evidence="1">The sequence shown here is derived from an EMBL/GenBank/DDBJ whole genome shotgun (WGS) entry which is preliminary data.</text>
</comment>